<keyword evidence="4" id="KW-1185">Reference proteome</keyword>
<name>S9S859_9RHOB</name>
<feature type="compositionally biased region" description="Low complexity" evidence="1">
    <location>
        <begin position="35"/>
        <end position="59"/>
    </location>
</feature>
<dbReference type="HOGENOM" id="CLU_127673_0_0_5"/>
<evidence type="ECO:0000313" key="4">
    <source>
        <dbReference type="Proteomes" id="UP000015346"/>
    </source>
</evidence>
<dbReference type="EMBL" id="AOLV01000010">
    <property type="protein sequence ID" value="EPX86360.1"/>
    <property type="molecule type" value="Genomic_DNA"/>
</dbReference>
<keyword evidence="2" id="KW-0732">Signal</keyword>
<dbReference type="AlphaFoldDB" id="S9S859"/>
<protein>
    <submittedName>
        <fullName evidence="3">Uncharacterized protein</fullName>
    </submittedName>
</protein>
<feature type="signal peptide" evidence="2">
    <location>
        <begin position="1"/>
        <end position="19"/>
    </location>
</feature>
<comment type="caution">
    <text evidence="3">The sequence shown here is derived from an EMBL/GenBank/DDBJ whole genome shotgun (WGS) entry which is preliminary data.</text>
</comment>
<evidence type="ECO:0000256" key="2">
    <source>
        <dbReference type="SAM" id="SignalP"/>
    </source>
</evidence>
<dbReference type="STRING" id="1123069.ruthe_01175"/>
<dbReference type="PROSITE" id="PS51257">
    <property type="entry name" value="PROKAR_LIPOPROTEIN"/>
    <property type="match status" value="1"/>
</dbReference>
<proteinExistence type="predicted"/>
<dbReference type="Proteomes" id="UP000015346">
    <property type="component" value="Unassembled WGS sequence"/>
</dbReference>
<dbReference type="PATRIC" id="fig|1123069.3.peg.1145"/>
<dbReference type="OrthoDB" id="7871639at2"/>
<evidence type="ECO:0000313" key="3">
    <source>
        <dbReference type="EMBL" id="EPX86360.1"/>
    </source>
</evidence>
<organism evidence="3 4">
    <name type="scientific">Rubellimicrobium thermophilum DSM 16684</name>
    <dbReference type="NCBI Taxonomy" id="1123069"/>
    <lineage>
        <taxon>Bacteria</taxon>
        <taxon>Pseudomonadati</taxon>
        <taxon>Pseudomonadota</taxon>
        <taxon>Alphaproteobacteria</taxon>
        <taxon>Rhodobacterales</taxon>
        <taxon>Roseobacteraceae</taxon>
        <taxon>Rubellimicrobium</taxon>
    </lineage>
</organism>
<feature type="chain" id="PRO_5004569131" evidence="2">
    <location>
        <begin position="20"/>
        <end position="209"/>
    </location>
</feature>
<reference evidence="3 4" key="1">
    <citation type="journal article" date="2013" name="Stand. Genomic Sci.">
        <title>Genome sequence of the reddish-pigmented Rubellimicrobium thermophilum type strain (DSM 16684(T)), a member of the Roseobacter clade.</title>
        <authorList>
            <person name="Fiebig A."/>
            <person name="Riedel T."/>
            <person name="Gronow S."/>
            <person name="Petersen J."/>
            <person name="Klenk H.P."/>
            <person name="Goker M."/>
        </authorList>
    </citation>
    <scope>NUCLEOTIDE SEQUENCE [LARGE SCALE GENOMIC DNA]</scope>
    <source>
        <strain evidence="3 4">DSM 16684</strain>
    </source>
</reference>
<accession>S9S859</accession>
<gene>
    <name evidence="3" type="ORF">ruthe_01175</name>
</gene>
<feature type="region of interest" description="Disordered" evidence="1">
    <location>
        <begin position="21"/>
        <end position="91"/>
    </location>
</feature>
<sequence>MTLRIRLSLIALCALGACAAPDGRPGPMRPSGTQAPAEAPLPEARPADRATTAAGAPAILAPPGPALAGAADAGLPPPPPPAADDGLGAGSDGVGMDAAAAAPSAAGAAPAGAGARLGTTVASLGPPSEPGVWLRTPLVTAVMRGRIEHPATGQSIGVELRPSGGEPGSGSQISIAAMRLLGLPLRACRNWSSMVAEGVCGRSRAPVRP</sequence>
<evidence type="ECO:0000256" key="1">
    <source>
        <dbReference type="SAM" id="MobiDB-lite"/>
    </source>
</evidence>